<keyword evidence="8" id="KW-1185">Reference proteome</keyword>
<dbReference type="EMBL" id="QGNA01000005">
    <property type="protein sequence ID" value="PWS35249.1"/>
    <property type="molecule type" value="Genomic_DNA"/>
</dbReference>
<keyword evidence="3 6" id="KW-0812">Transmembrane</keyword>
<dbReference type="Proteomes" id="UP000245765">
    <property type="component" value="Unassembled WGS sequence"/>
</dbReference>
<dbReference type="OrthoDB" id="259025at2"/>
<evidence type="ECO:0000256" key="1">
    <source>
        <dbReference type="ARBA" id="ARBA00004651"/>
    </source>
</evidence>
<evidence type="ECO:0000256" key="4">
    <source>
        <dbReference type="ARBA" id="ARBA00022989"/>
    </source>
</evidence>
<evidence type="ECO:0000256" key="6">
    <source>
        <dbReference type="SAM" id="Phobius"/>
    </source>
</evidence>
<evidence type="ECO:0000256" key="2">
    <source>
        <dbReference type="ARBA" id="ARBA00022475"/>
    </source>
</evidence>
<sequence length="236" mass="25342">MSPAIWSRIYCGPAPDPAELWLRWNLDPMLVLALGVLAVTLGRSRAGAGALAVLVLALVSPLCALSASLFAARVVHHVLLVAVAAPLIAVAWPARVPRLATPCLLASTVVLWAWHLPAAYDLALSWVPAYWAMQVSLLVSATLFWRAVLHPRLGGHALLLILGAYVQMALLGALLTFAPEPLYAIHQVAPLAWGLWPLQDQQLGGLLMWVPAGLAYMAWGALVARRAWRAMEGRAA</sequence>
<reference evidence="8" key="1">
    <citation type="submission" date="2018-05" db="EMBL/GenBank/DDBJ databases">
        <authorList>
            <person name="Du Z."/>
            <person name="Wang X."/>
        </authorList>
    </citation>
    <scope>NUCLEOTIDE SEQUENCE [LARGE SCALE GENOMIC DNA]</scope>
    <source>
        <strain evidence="8">CQN31</strain>
    </source>
</reference>
<dbReference type="AlphaFoldDB" id="A0A317FBD0"/>
<keyword evidence="2" id="KW-1003">Cell membrane</keyword>
<dbReference type="Pfam" id="PF09678">
    <property type="entry name" value="Caa3_CtaG"/>
    <property type="match status" value="1"/>
</dbReference>
<comment type="caution">
    <text evidence="7">The sequence shown here is derived from an EMBL/GenBank/DDBJ whole genome shotgun (WGS) entry which is preliminary data.</text>
</comment>
<evidence type="ECO:0008006" key="9">
    <source>
        <dbReference type="Google" id="ProtNLM"/>
    </source>
</evidence>
<keyword evidence="5 6" id="KW-0472">Membrane</keyword>
<evidence type="ECO:0000256" key="5">
    <source>
        <dbReference type="ARBA" id="ARBA00023136"/>
    </source>
</evidence>
<keyword evidence="4 6" id="KW-1133">Transmembrane helix</keyword>
<comment type="subcellular location">
    <subcellularLocation>
        <location evidence="1">Cell membrane</location>
        <topology evidence="1">Multi-pass membrane protein</topology>
    </subcellularLocation>
</comment>
<feature type="transmembrane region" description="Helical" evidence="6">
    <location>
        <begin position="206"/>
        <end position="224"/>
    </location>
</feature>
<evidence type="ECO:0000256" key="3">
    <source>
        <dbReference type="ARBA" id="ARBA00022692"/>
    </source>
</evidence>
<dbReference type="GO" id="GO:0005886">
    <property type="term" value="C:plasma membrane"/>
    <property type="evidence" value="ECO:0007669"/>
    <property type="project" value="UniProtKB-SubCell"/>
</dbReference>
<accession>A0A317FBD0</accession>
<dbReference type="RefSeq" id="WP_109872894.1">
    <property type="nucleotide sequence ID" value="NZ_QGNA01000005.1"/>
</dbReference>
<feature type="transmembrane region" description="Helical" evidence="6">
    <location>
        <begin position="123"/>
        <end position="145"/>
    </location>
</feature>
<feature type="transmembrane region" description="Helical" evidence="6">
    <location>
        <begin position="74"/>
        <end position="92"/>
    </location>
</feature>
<evidence type="ECO:0000313" key="8">
    <source>
        <dbReference type="Proteomes" id="UP000245765"/>
    </source>
</evidence>
<feature type="transmembrane region" description="Helical" evidence="6">
    <location>
        <begin position="157"/>
        <end position="178"/>
    </location>
</feature>
<gene>
    <name evidence="7" type="ORF">DFH01_23380</name>
</gene>
<feature type="transmembrane region" description="Helical" evidence="6">
    <location>
        <begin position="99"/>
        <end position="117"/>
    </location>
</feature>
<organism evidence="7 8">
    <name type="scientific">Falsiroseomonas bella</name>
    <dbReference type="NCBI Taxonomy" id="2184016"/>
    <lineage>
        <taxon>Bacteria</taxon>
        <taxon>Pseudomonadati</taxon>
        <taxon>Pseudomonadota</taxon>
        <taxon>Alphaproteobacteria</taxon>
        <taxon>Acetobacterales</taxon>
        <taxon>Roseomonadaceae</taxon>
        <taxon>Falsiroseomonas</taxon>
    </lineage>
</organism>
<feature type="transmembrane region" description="Helical" evidence="6">
    <location>
        <begin position="20"/>
        <end position="41"/>
    </location>
</feature>
<dbReference type="InterPro" id="IPR019108">
    <property type="entry name" value="Caa3_assmbl_CtaG-rel"/>
</dbReference>
<evidence type="ECO:0000313" key="7">
    <source>
        <dbReference type="EMBL" id="PWS35249.1"/>
    </source>
</evidence>
<protein>
    <recommendedName>
        <fullName evidence="9">Cytochrome c oxidase assembly protein</fullName>
    </recommendedName>
</protein>
<feature type="transmembrane region" description="Helical" evidence="6">
    <location>
        <begin position="48"/>
        <end position="68"/>
    </location>
</feature>
<name>A0A317FBD0_9PROT</name>
<proteinExistence type="predicted"/>